<evidence type="ECO:0000313" key="1">
    <source>
        <dbReference type="EMBL" id="KAG5630221.1"/>
    </source>
</evidence>
<gene>
    <name evidence="1" type="ORF">H5410_001938</name>
</gene>
<keyword evidence="2" id="KW-1185">Reference proteome</keyword>
<protein>
    <submittedName>
        <fullName evidence="1">Uncharacterized protein</fullName>
    </submittedName>
</protein>
<dbReference type="Proteomes" id="UP000824120">
    <property type="component" value="Chromosome 1"/>
</dbReference>
<name>A0A9J6B081_SOLCO</name>
<sequence>MQERSLEMPNKIRLQSTFFLLLGDIQYPDCNASTKMARNMVHRVCTPKPNYKVSNYLLLTTTTWPTDIHPTKLNQLGHQKNTIEFEYTYHVLSITKEILTSWITKEHKHLDY</sequence>
<dbReference type="EMBL" id="JACXVP010000001">
    <property type="protein sequence ID" value="KAG5630221.1"/>
    <property type="molecule type" value="Genomic_DNA"/>
</dbReference>
<evidence type="ECO:0000313" key="2">
    <source>
        <dbReference type="Proteomes" id="UP000824120"/>
    </source>
</evidence>
<comment type="caution">
    <text evidence="1">The sequence shown here is derived from an EMBL/GenBank/DDBJ whole genome shotgun (WGS) entry which is preliminary data.</text>
</comment>
<proteinExistence type="predicted"/>
<accession>A0A9J6B081</accession>
<reference evidence="1 2" key="1">
    <citation type="submission" date="2020-09" db="EMBL/GenBank/DDBJ databases">
        <title>De no assembly of potato wild relative species, Solanum commersonii.</title>
        <authorList>
            <person name="Cho K."/>
        </authorList>
    </citation>
    <scope>NUCLEOTIDE SEQUENCE [LARGE SCALE GENOMIC DNA]</scope>
    <source>
        <strain evidence="1">LZ3.2</strain>
        <tissue evidence="1">Leaf</tissue>
    </source>
</reference>
<organism evidence="1 2">
    <name type="scientific">Solanum commersonii</name>
    <name type="common">Commerson's wild potato</name>
    <name type="synonym">Commerson's nightshade</name>
    <dbReference type="NCBI Taxonomy" id="4109"/>
    <lineage>
        <taxon>Eukaryota</taxon>
        <taxon>Viridiplantae</taxon>
        <taxon>Streptophyta</taxon>
        <taxon>Embryophyta</taxon>
        <taxon>Tracheophyta</taxon>
        <taxon>Spermatophyta</taxon>
        <taxon>Magnoliopsida</taxon>
        <taxon>eudicotyledons</taxon>
        <taxon>Gunneridae</taxon>
        <taxon>Pentapetalae</taxon>
        <taxon>asterids</taxon>
        <taxon>lamiids</taxon>
        <taxon>Solanales</taxon>
        <taxon>Solanaceae</taxon>
        <taxon>Solanoideae</taxon>
        <taxon>Solaneae</taxon>
        <taxon>Solanum</taxon>
    </lineage>
</organism>
<dbReference type="AlphaFoldDB" id="A0A9J6B081"/>